<comment type="caution">
    <text evidence="2">The sequence shown here is derived from an EMBL/GenBank/DDBJ whole genome shotgun (WGS) entry which is preliminary data.</text>
</comment>
<evidence type="ECO:0000313" key="2">
    <source>
        <dbReference type="EMBL" id="OBX65602.1"/>
    </source>
</evidence>
<sequence length="122" mass="14016">MALFFVNANNLCTAFDGVPFYIYEIQSSGNDDDVIFKLLAMIGVIGSLILGLIKNKFIYGIWVSIYYAVMWLLLQWIESGSVFYLIWHSIYHCQNWALAVFIIGQGLFLGILGFGFRKHRFD</sequence>
<feature type="transmembrane region" description="Helical" evidence="1">
    <location>
        <begin position="96"/>
        <end position="116"/>
    </location>
</feature>
<name>A0A1B8Q760_MORLA</name>
<accession>A0A1B8Q760</accession>
<feature type="transmembrane region" description="Helical" evidence="1">
    <location>
        <begin position="65"/>
        <end position="90"/>
    </location>
</feature>
<evidence type="ECO:0000313" key="3">
    <source>
        <dbReference type="Proteomes" id="UP000092607"/>
    </source>
</evidence>
<protein>
    <submittedName>
        <fullName evidence="2">Uncharacterized protein</fullName>
    </submittedName>
</protein>
<dbReference type="Proteomes" id="UP000092607">
    <property type="component" value="Unassembled WGS sequence"/>
</dbReference>
<reference evidence="2 3" key="1">
    <citation type="submission" date="2016-06" db="EMBL/GenBank/DDBJ databases">
        <title>Draft genome of Moraxella lacunata CCUG 57757A.</title>
        <authorList>
            <person name="Salva-Serra F."/>
            <person name="Engstrom-Jakobsson H."/>
            <person name="Thorell K."/>
            <person name="Gonzales-Siles L."/>
            <person name="Karlsson R."/>
            <person name="Boulund F."/>
            <person name="Engstrand L."/>
            <person name="Kristiansson E."/>
            <person name="Moore E."/>
        </authorList>
    </citation>
    <scope>NUCLEOTIDE SEQUENCE [LARGE SCALE GENOMIC DNA]</scope>
    <source>
        <strain evidence="2 3">CCUG 57757A</strain>
    </source>
</reference>
<proteinExistence type="predicted"/>
<dbReference type="AlphaFoldDB" id="A0A1B8Q760"/>
<keyword evidence="1" id="KW-0472">Membrane</keyword>
<gene>
    <name evidence="2" type="ORF">A9309_01845</name>
</gene>
<keyword evidence="1" id="KW-1133">Transmembrane helix</keyword>
<keyword evidence="1" id="KW-0812">Transmembrane</keyword>
<dbReference type="EMBL" id="LZMS01000033">
    <property type="protein sequence ID" value="OBX65602.1"/>
    <property type="molecule type" value="Genomic_DNA"/>
</dbReference>
<evidence type="ECO:0000256" key="1">
    <source>
        <dbReference type="SAM" id="Phobius"/>
    </source>
</evidence>
<feature type="transmembrane region" description="Helical" evidence="1">
    <location>
        <begin position="34"/>
        <end position="53"/>
    </location>
</feature>
<organism evidence="2 3">
    <name type="scientific">Moraxella lacunata</name>
    <dbReference type="NCBI Taxonomy" id="477"/>
    <lineage>
        <taxon>Bacteria</taxon>
        <taxon>Pseudomonadati</taxon>
        <taxon>Pseudomonadota</taxon>
        <taxon>Gammaproteobacteria</taxon>
        <taxon>Moraxellales</taxon>
        <taxon>Moraxellaceae</taxon>
        <taxon>Moraxella</taxon>
    </lineage>
</organism>